<evidence type="ECO:0000259" key="14">
    <source>
        <dbReference type="Pfam" id="PF01292"/>
    </source>
</evidence>
<evidence type="ECO:0000256" key="6">
    <source>
        <dbReference type="ARBA" id="ARBA00022617"/>
    </source>
</evidence>
<dbReference type="PANTHER" id="PTHR30074:SF6">
    <property type="entry name" value="FORMATE DEHYDROGENASE GAMMA SUBUNIT"/>
    <property type="match status" value="1"/>
</dbReference>
<reference evidence="15" key="1">
    <citation type="submission" date="2009-10" db="EMBL/GenBank/DDBJ databases">
        <title>Complete sequence of Bacillus selenitireducens MLS10.</title>
        <authorList>
            <consortium name="US DOE Joint Genome Institute"/>
            <person name="Lucas S."/>
            <person name="Copeland A."/>
            <person name="Lapidus A."/>
            <person name="Glavina del Rio T."/>
            <person name="Dalin E."/>
            <person name="Tice H."/>
            <person name="Bruce D."/>
            <person name="Goodwin L."/>
            <person name="Pitluck S."/>
            <person name="Sims D."/>
            <person name="Brettin T."/>
            <person name="Detter J.C."/>
            <person name="Han C."/>
            <person name="Larimer F."/>
            <person name="Land M."/>
            <person name="Hauser L."/>
            <person name="Kyrpides N."/>
            <person name="Ovchinnikova G."/>
            <person name="Stolz J."/>
        </authorList>
    </citation>
    <scope>NUCLEOTIDE SEQUENCE [LARGE SCALE GENOMIC DNA]</scope>
    <source>
        <strain evidence="15">MLS10</strain>
    </source>
</reference>
<dbReference type="GO" id="GO:0005886">
    <property type="term" value="C:plasma membrane"/>
    <property type="evidence" value="ECO:0007669"/>
    <property type="project" value="UniProtKB-SubCell"/>
</dbReference>
<comment type="subcellular location">
    <subcellularLocation>
        <location evidence="2">Cell membrane</location>
        <topology evidence="2">Multi-pass membrane protein</topology>
    </subcellularLocation>
</comment>
<evidence type="ECO:0000313" key="15">
    <source>
        <dbReference type="EMBL" id="ADH98733.1"/>
    </source>
</evidence>
<dbReference type="Pfam" id="PF01292">
    <property type="entry name" value="Ni_hydr_CYTB"/>
    <property type="match status" value="1"/>
</dbReference>
<dbReference type="STRING" id="439292.Bsel_1220"/>
<dbReference type="GO" id="GO:0009061">
    <property type="term" value="P:anaerobic respiration"/>
    <property type="evidence" value="ECO:0007669"/>
    <property type="project" value="TreeGrafter"/>
</dbReference>
<evidence type="ECO:0000256" key="3">
    <source>
        <dbReference type="ARBA" id="ARBA00010747"/>
    </source>
</evidence>
<evidence type="ECO:0000256" key="11">
    <source>
        <dbReference type="ARBA" id="ARBA00023004"/>
    </source>
</evidence>
<evidence type="ECO:0000256" key="4">
    <source>
        <dbReference type="ARBA" id="ARBA00022448"/>
    </source>
</evidence>
<keyword evidence="8" id="KW-0479">Metal-binding</keyword>
<dbReference type="GO" id="GO:0022904">
    <property type="term" value="P:respiratory electron transport chain"/>
    <property type="evidence" value="ECO:0007669"/>
    <property type="project" value="InterPro"/>
</dbReference>
<keyword evidence="7 13" id="KW-0812">Transmembrane</keyword>
<keyword evidence="12 13" id="KW-0472">Membrane</keyword>
<dbReference type="EMBL" id="CP001791">
    <property type="protein sequence ID" value="ADH98733.1"/>
    <property type="molecule type" value="Genomic_DNA"/>
</dbReference>
<evidence type="ECO:0000256" key="8">
    <source>
        <dbReference type="ARBA" id="ARBA00022723"/>
    </source>
</evidence>
<dbReference type="GO" id="GO:0046872">
    <property type="term" value="F:metal ion binding"/>
    <property type="evidence" value="ECO:0007669"/>
    <property type="project" value="UniProtKB-KW"/>
</dbReference>
<sequence length="231" mass="26322">MSTETNAPQKVKRFSKPIRIAHWLNALAFFALYLTALPLYSDFFSWLYPVLGGPEMARLLHRIFAVLFISTPILVLIFDREGIKHWLKSTFQWSKADVKFFMQFPKEFFLGKSNVPKQGFFNSGEKLNSLLIILTSAMLIVSGIIMWFPQFFSAGVIQWAYPIHNIAFGLSIAVIVGHIFLSIGHPNSKASMEGMTKGTVDVEYAKDHHEAWYDELVEKGEIKEKEKDKGA</sequence>
<evidence type="ECO:0000256" key="10">
    <source>
        <dbReference type="ARBA" id="ARBA00022989"/>
    </source>
</evidence>
<keyword evidence="5" id="KW-1003">Cell membrane</keyword>
<keyword evidence="4" id="KW-0813">Transport</keyword>
<evidence type="ECO:0000256" key="9">
    <source>
        <dbReference type="ARBA" id="ARBA00022982"/>
    </source>
</evidence>
<dbReference type="GO" id="GO:0015944">
    <property type="term" value="P:formate oxidation"/>
    <property type="evidence" value="ECO:0007669"/>
    <property type="project" value="TreeGrafter"/>
</dbReference>
<feature type="transmembrane region" description="Helical" evidence="13">
    <location>
        <begin position="160"/>
        <end position="183"/>
    </location>
</feature>
<dbReference type="InterPro" id="IPR051817">
    <property type="entry name" value="FDH_cytochrome_b556_subunit"/>
</dbReference>
<protein>
    <submittedName>
        <fullName evidence="15">Formate dehydrogenase, gamma subunit</fullName>
    </submittedName>
</protein>
<dbReference type="HOGENOM" id="CLU_091368_1_0_9"/>
<dbReference type="SUPFAM" id="SSF81342">
    <property type="entry name" value="Transmembrane di-heme cytochromes"/>
    <property type="match status" value="1"/>
</dbReference>
<dbReference type="InterPro" id="IPR011577">
    <property type="entry name" value="Cyt_b561_bac/Ni-Hgenase"/>
</dbReference>
<feature type="domain" description="Cytochrome b561 bacterial/Ni-hydrogenase" evidence="14">
    <location>
        <begin position="13"/>
        <end position="198"/>
    </location>
</feature>
<evidence type="ECO:0000256" key="7">
    <source>
        <dbReference type="ARBA" id="ARBA00022692"/>
    </source>
</evidence>
<dbReference type="eggNOG" id="COG2864">
    <property type="taxonomic scope" value="Bacteria"/>
</dbReference>
<evidence type="ECO:0000313" key="16">
    <source>
        <dbReference type="Proteomes" id="UP000000271"/>
    </source>
</evidence>
<comment type="cofactor">
    <cofactor evidence="1">
        <name>heme</name>
        <dbReference type="ChEBI" id="CHEBI:30413"/>
    </cofactor>
</comment>
<dbReference type="RefSeq" id="WP_013172157.1">
    <property type="nucleotide sequence ID" value="NC_014219.1"/>
</dbReference>
<dbReference type="GO" id="GO:0008863">
    <property type="term" value="F:formate dehydrogenase (NAD+) activity"/>
    <property type="evidence" value="ECO:0007669"/>
    <property type="project" value="InterPro"/>
</dbReference>
<name>D6XSE7_BACIE</name>
<feature type="transmembrane region" description="Helical" evidence="13">
    <location>
        <begin position="20"/>
        <end position="39"/>
    </location>
</feature>
<dbReference type="PANTHER" id="PTHR30074">
    <property type="entry name" value="FORMATE DEHYDROGENASE, NITRATE-INDUCIBLE, CYTOCHROME B556 FDN SUBUNIT"/>
    <property type="match status" value="1"/>
</dbReference>
<evidence type="ECO:0000256" key="12">
    <source>
        <dbReference type="ARBA" id="ARBA00023136"/>
    </source>
</evidence>
<keyword evidence="11" id="KW-0408">Iron</keyword>
<keyword evidence="10 13" id="KW-1133">Transmembrane helix</keyword>
<feature type="transmembrane region" description="Helical" evidence="13">
    <location>
        <begin position="59"/>
        <end position="78"/>
    </location>
</feature>
<dbReference type="NCBIfam" id="TIGR01583">
    <property type="entry name" value="formate-DH-gamm"/>
    <property type="match status" value="1"/>
</dbReference>
<keyword evidence="16" id="KW-1185">Reference proteome</keyword>
<accession>D6XSE7</accession>
<evidence type="ECO:0000256" key="1">
    <source>
        <dbReference type="ARBA" id="ARBA00001971"/>
    </source>
</evidence>
<proteinExistence type="inferred from homology"/>
<keyword evidence="9" id="KW-0249">Electron transport</keyword>
<dbReference type="GO" id="GO:0009055">
    <property type="term" value="F:electron transfer activity"/>
    <property type="evidence" value="ECO:0007669"/>
    <property type="project" value="InterPro"/>
</dbReference>
<evidence type="ECO:0000256" key="2">
    <source>
        <dbReference type="ARBA" id="ARBA00004651"/>
    </source>
</evidence>
<dbReference type="AlphaFoldDB" id="D6XSE7"/>
<evidence type="ECO:0000256" key="5">
    <source>
        <dbReference type="ARBA" id="ARBA00022475"/>
    </source>
</evidence>
<dbReference type="Gene3D" id="1.20.950.20">
    <property type="entry name" value="Transmembrane di-heme cytochromes, Chain C"/>
    <property type="match status" value="1"/>
</dbReference>
<dbReference type="InterPro" id="IPR016174">
    <property type="entry name" value="Di-haem_cyt_TM"/>
</dbReference>
<comment type="similarity">
    <text evidence="3">Belongs to the formate dehydrogenase gamma subunit family.</text>
</comment>
<dbReference type="GO" id="GO:0009326">
    <property type="term" value="C:formate dehydrogenase complex"/>
    <property type="evidence" value="ECO:0007669"/>
    <property type="project" value="InterPro"/>
</dbReference>
<dbReference type="Proteomes" id="UP000000271">
    <property type="component" value="Chromosome"/>
</dbReference>
<dbReference type="KEGG" id="bse:Bsel_1220"/>
<dbReference type="InterPro" id="IPR006471">
    <property type="entry name" value="Formate_DH_gsu"/>
</dbReference>
<dbReference type="OrthoDB" id="1808646at2"/>
<feature type="transmembrane region" description="Helical" evidence="13">
    <location>
        <begin position="127"/>
        <end position="148"/>
    </location>
</feature>
<evidence type="ECO:0000256" key="13">
    <source>
        <dbReference type="SAM" id="Phobius"/>
    </source>
</evidence>
<gene>
    <name evidence="15" type="ordered locus">Bsel_1220</name>
</gene>
<keyword evidence="6" id="KW-0349">Heme</keyword>
<organism evidence="15 16">
    <name type="scientific">Bacillus selenitireducens (strain ATCC 700615 / DSM 15326 / MLS10)</name>
    <dbReference type="NCBI Taxonomy" id="439292"/>
    <lineage>
        <taxon>Bacteria</taxon>
        <taxon>Bacillati</taxon>
        <taxon>Bacillota</taxon>
        <taxon>Bacilli</taxon>
        <taxon>Bacillales</taxon>
        <taxon>Bacillaceae</taxon>
        <taxon>Salisediminibacterium</taxon>
    </lineage>
</organism>
<dbReference type="GO" id="GO:0036397">
    <property type="term" value="F:formate dehydrogenase (quinone) activity"/>
    <property type="evidence" value="ECO:0007669"/>
    <property type="project" value="TreeGrafter"/>
</dbReference>